<evidence type="ECO:0000313" key="7">
    <source>
        <dbReference type="EMBL" id="KAA1192572.1"/>
    </source>
</evidence>
<keyword evidence="3 5" id="KW-1133">Transmembrane helix</keyword>
<feature type="domain" description="EamA" evidence="6">
    <location>
        <begin position="157"/>
        <end position="288"/>
    </location>
</feature>
<organism evidence="7 8">
    <name type="scientific">Pseudohalioglobus sediminis</name>
    <dbReference type="NCBI Taxonomy" id="2606449"/>
    <lineage>
        <taxon>Bacteria</taxon>
        <taxon>Pseudomonadati</taxon>
        <taxon>Pseudomonadota</taxon>
        <taxon>Gammaproteobacteria</taxon>
        <taxon>Cellvibrionales</taxon>
        <taxon>Halieaceae</taxon>
        <taxon>Pseudohalioglobus</taxon>
    </lineage>
</organism>
<dbReference type="InterPro" id="IPR037185">
    <property type="entry name" value="EmrE-like"/>
</dbReference>
<feature type="transmembrane region" description="Helical" evidence="5">
    <location>
        <begin position="12"/>
        <end position="31"/>
    </location>
</feature>
<reference evidence="7 8" key="1">
    <citation type="submission" date="2019-09" db="EMBL/GenBank/DDBJ databases">
        <authorList>
            <person name="Chen X.-Y."/>
        </authorList>
    </citation>
    <scope>NUCLEOTIDE SEQUENCE [LARGE SCALE GENOMIC DNA]</scope>
    <source>
        <strain evidence="7 8">NY5</strain>
    </source>
</reference>
<comment type="caution">
    <text evidence="7">The sequence shown here is derived from an EMBL/GenBank/DDBJ whole genome shotgun (WGS) entry which is preliminary data.</text>
</comment>
<feature type="transmembrane region" description="Helical" evidence="5">
    <location>
        <begin position="273"/>
        <end position="289"/>
    </location>
</feature>
<keyword evidence="2 5" id="KW-0812">Transmembrane</keyword>
<keyword evidence="4 5" id="KW-0472">Membrane</keyword>
<evidence type="ECO:0000313" key="8">
    <source>
        <dbReference type="Proteomes" id="UP000323708"/>
    </source>
</evidence>
<dbReference type="AlphaFoldDB" id="A0A5B0WZT6"/>
<evidence type="ECO:0000256" key="3">
    <source>
        <dbReference type="ARBA" id="ARBA00022989"/>
    </source>
</evidence>
<feature type="transmembrane region" description="Helical" evidence="5">
    <location>
        <begin position="66"/>
        <end position="87"/>
    </location>
</feature>
<sequence>MMQSPRPVHWLMLLYLSLFWGLAFYLIAVALRGFPPLTIVWLRLAVGAAVLYLFMRWQGGRLPGDLGWWGRFVLLSLCGNLLPFTLITWAETRISSGQAGLLMALMPLSTVLLAHFYVAHEQLTTRKLFGVVVGFLGVTILVGTDVLSGLGGGQLLAQFAVLAATLSYAVNSVYTKRLPPIETLVVAAGSLLAGALVLLPLVLVVDRPWTLEPGLDAWVASISLGVFATGLATWVYFKVVSDCGPSFLSVINYLIPAIAFAAGAVFLGESAQPYQFIGLLVIFAGIALSQSRRRTVGRFAD</sequence>
<dbReference type="Pfam" id="PF00892">
    <property type="entry name" value="EamA"/>
    <property type="match status" value="2"/>
</dbReference>
<evidence type="ECO:0000256" key="2">
    <source>
        <dbReference type="ARBA" id="ARBA00022692"/>
    </source>
</evidence>
<feature type="transmembrane region" description="Helical" evidence="5">
    <location>
        <begin position="181"/>
        <end position="205"/>
    </location>
</feature>
<feature type="transmembrane region" description="Helical" evidence="5">
    <location>
        <begin position="37"/>
        <end position="54"/>
    </location>
</feature>
<feature type="transmembrane region" description="Helical" evidence="5">
    <location>
        <begin position="217"/>
        <end position="237"/>
    </location>
</feature>
<evidence type="ECO:0000256" key="1">
    <source>
        <dbReference type="ARBA" id="ARBA00004141"/>
    </source>
</evidence>
<evidence type="ECO:0000256" key="4">
    <source>
        <dbReference type="ARBA" id="ARBA00023136"/>
    </source>
</evidence>
<protein>
    <submittedName>
        <fullName evidence="7">DMT family transporter</fullName>
    </submittedName>
</protein>
<gene>
    <name evidence="7" type="ORF">F0M18_07850</name>
</gene>
<dbReference type="EMBL" id="VTUX01000003">
    <property type="protein sequence ID" value="KAA1192572.1"/>
    <property type="molecule type" value="Genomic_DNA"/>
</dbReference>
<dbReference type="GO" id="GO:0016020">
    <property type="term" value="C:membrane"/>
    <property type="evidence" value="ECO:0007669"/>
    <property type="project" value="UniProtKB-SubCell"/>
</dbReference>
<keyword evidence="8" id="KW-1185">Reference proteome</keyword>
<name>A0A5B0WZT6_9GAMM</name>
<feature type="domain" description="EamA" evidence="6">
    <location>
        <begin position="11"/>
        <end position="142"/>
    </location>
</feature>
<comment type="subcellular location">
    <subcellularLocation>
        <location evidence="1">Membrane</location>
        <topology evidence="1">Multi-pass membrane protein</topology>
    </subcellularLocation>
</comment>
<feature type="transmembrane region" description="Helical" evidence="5">
    <location>
        <begin position="99"/>
        <end position="119"/>
    </location>
</feature>
<proteinExistence type="predicted"/>
<dbReference type="InterPro" id="IPR000620">
    <property type="entry name" value="EamA_dom"/>
</dbReference>
<evidence type="ECO:0000259" key="6">
    <source>
        <dbReference type="Pfam" id="PF00892"/>
    </source>
</evidence>
<dbReference type="PANTHER" id="PTHR32322:SF9">
    <property type="entry name" value="AMINO-ACID METABOLITE EFFLUX PUMP-RELATED"/>
    <property type="match status" value="1"/>
</dbReference>
<evidence type="ECO:0000256" key="5">
    <source>
        <dbReference type="SAM" id="Phobius"/>
    </source>
</evidence>
<dbReference type="SUPFAM" id="SSF103481">
    <property type="entry name" value="Multidrug resistance efflux transporter EmrE"/>
    <property type="match status" value="2"/>
</dbReference>
<feature type="transmembrane region" description="Helical" evidence="5">
    <location>
        <begin position="128"/>
        <end position="149"/>
    </location>
</feature>
<accession>A0A5B0WZT6</accession>
<dbReference type="InterPro" id="IPR050638">
    <property type="entry name" value="AA-Vitamin_Transporters"/>
</dbReference>
<feature type="transmembrane region" description="Helical" evidence="5">
    <location>
        <begin position="155"/>
        <end position="174"/>
    </location>
</feature>
<dbReference type="Proteomes" id="UP000323708">
    <property type="component" value="Unassembled WGS sequence"/>
</dbReference>
<dbReference type="PANTHER" id="PTHR32322">
    <property type="entry name" value="INNER MEMBRANE TRANSPORTER"/>
    <property type="match status" value="1"/>
</dbReference>
<feature type="transmembrane region" description="Helical" evidence="5">
    <location>
        <begin position="249"/>
        <end position="267"/>
    </location>
</feature>